<dbReference type="EMBL" id="ACCU02000003">
    <property type="protein sequence ID" value="EEE47367.1"/>
    <property type="molecule type" value="Genomic_DNA"/>
</dbReference>
<dbReference type="InterPro" id="IPR036425">
    <property type="entry name" value="MoaB/Mog-like_dom_sf"/>
</dbReference>
<organism evidence="13 14">
    <name type="scientific">Roseibium alexandrii (strain DSM 17067 / NCIMB 14079 / DFL-11)</name>
    <name type="common">Labrenzia alexandrii</name>
    <dbReference type="NCBI Taxonomy" id="244592"/>
    <lineage>
        <taxon>Bacteria</taxon>
        <taxon>Pseudomonadati</taxon>
        <taxon>Pseudomonadota</taxon>
        <taxon>Alphaproteobacteria</taxon>
        <taxon>Hyphomicrobiales</taxon>
        <taxon>Stappiaceae</taxon>
        <taxon>Roseibium</taxon>
    </lineage>
</organism>
<dbReference type="GO" id="GO:0046872">
    <property type="term" value="F:metal ion binding"/>
    <property type="evidence" value="ECO:0007669"/>
    <property type="project" value="UniProtKB-UniRule"/>
</dbReference>
<dbReference type="GO" id="GO:0005829">
    <property type="term" value="C:cytosol"/>
    <property type="evidence" value="ECO:0007669"/>
    <property type="project" value="TreeGrafter"/>
</dbReference>
<dbReference type="AlphaFoldDB" id="A0A5E8H7I6"/>
<feature type="domain" description="MoaB/Mog" evidence="12">
    <location>
        <begin position="177"/>
        <end position="316"/>
    </location>
</feature>
<dbReference type="SUPFAM" id="SSF53218">
    <property type="entry name" value="Molybdenum cofactor biosynthesis proteins"/>
    <property type="match status" value="1"/>
</dbReference>
<dbReference type="PANTHER" id="PTHR10192:SF5">
    <property type="entry name" value="GEPHYRIN"/>
    <property type="match status" value="1"/>
</dbReference>
<dbReference type="SUPFAM" id="SSF63867">
    <property type="entry name" value="MoeA C-terminal domain-like"/>
    <property type="match status" value="1"/>
</dbReference>
<dbReference type="Proteomes" id="UP000004703">
    <property type="component" value="Chromosome"/>
</dbReference>
<dbReference type="GO" id="GO:0061599">
    <property type="term" value="F:molybdopterin molybdotransferase activity"/>
    <property type="evidence" value="ECO:0007669"/>
    <property type="project" value="UniProtKB-UniRule"/>
</dbReference>
<reference evidence="13 14" key="2">
    <citation type="submission" date="2013-04" db="EMBL/GenBank/DDBJ databases">
        <authorList>
            <person name="Fiebig A."/>
            <person name="Pradella S."/>
            <person name="Wagner-Doebler I."/>
        </authorList>
    </citation>
    <scope>NUCLEOTIDE SEQUENCE [LARGE SCALE GENOMIC DNA]</scope>
    <source>
        <strain evidence="14">DSM 17067 / NCIMB 14079 / DFL-11</strain>
    </source>
</reference>
<protein>
    <recommendedName>
        <fullName evidence="11">Molybdopterin molybdenumtransferase</fullName>
        <ecNumber evidence="11">2.10.1.1</ecNumber>
    </recommendedName>
</protein>
<evidence type="ECO:0000256" key="2">
    <source>
        <dbReference type="ARBA" id="ARBA00002901"/>
    </source>
</evidence>
<keyword evidence="7 11" id="KW-0479">Metal-binding</keyword>
<evidence type="ECO:0000256" key="5">
    <source>
        <dbReference type="ARBA" id="ARBA00022505"/>
    </source>
</evidence>
<evidence type="ECO:0000313" key="14">
    <source>
        <dbReference type="Proteomes" id="UP000004703"/>
    </source>
</evidence>
<comment type="pathway">
    <text evidence="3 11">Cofactor biosynthesis; molybdopterin biosynthesis.</text>
</comment>
<dbReference type="Gene3D" id="2.170.190.11">
    <property type="entry name" value="Molybdopterin biosynthesis moea protein, domain 3"/>
    <property type="match status" value="1"/>
</dbReference>
<dbReference type="Pfam" id="PF03454">
    <property type="entry name" value="MoeA_C"/>
    <property type="match status" value="1"/>
</dbReference>
<sequence>MSLMPVSEALDKLLKGVAPLEAETVPLEAANGRFLARPLASTRTQPPFAASAMDGYAIRRSDLTYGLTELDVIGEAPAGHGYSGQVGPGQAVRIFTGAPVPDGADTILIQENAERSDGRIKVLENPAKGAFVRAAGLDFSEGDILLNPPLKLDYRHLALAAAMNHAVLTVVKRPKVAILATGDELVRPGGRPGPDQIIASNHAGIAAMVEDCGGEPLDLGISPDEPKELAACVKRAITEEADILVTLGGASVGDHDLVQDVLGNEGMDLSFWRIAMRPGKPLMAGRLGKTKVLGLPGNPVSSLVCGLLFLKPLIAKMLGAPNGSATPKEAILAEAIGENDRRQDYVRAMLSEDADGRLIAAPFPKQDSSMLALLAKSGGLIVRPPFAPAEPAGAAVPVLVL</sequence>
<dbReference type="GO" id="GO:0006777">
    <property type="term" value="P:Mo-molybdopterin cofactor biosynthetic process"/>
    <property type="evidence" value="ECO:0007669"/>
    <property type="project" value="UniProtKB-UniRule"/>
</dbReference>
<evidence type="ECO:0000256" key="6">
    <source>
        <dbReference type="ARBA" id="ARBA00022679"/>
    </source>
</evidence>
<proteinExistence type="inferred from homology"/>
<comment type="cofactor">
    <cofactor evidence="1 11">
        <name>Mg(2+)</name>
        <dbReference type="ChEBI" id="CHEBI:18420"/>
    </cofactor>
</comment>
<dbReference type="InterPro" id="IPR036688">
    <property type="entry name" value="MoeA_C_domain_IV_sf"/>
</dbReference>
<evidence type="ECO:0000313" key="13">
    <source>
        <dbReference type="EMBL" id="EEE47367.1"/>
    </source>
</evidence>
<evidence type="ECO:0000256" key="7">
    <source>
        <dbReference type="ARBA" id="ARBA00022723"/>
    </source>
</evidence>
<evidence type="ECO:0000256" key="8">
    <source>
        <dbReference type="ARBA" id="ARBA00022842"/>
    </source>
</evidence>
<dbReference type="InterPro" id="IPR036135">
    <property type="entry name" value="MoeA_linker/N_sf"/>
</dbReference>
<dbReference type="Pfam" id="PF00994">
    <property type="entry name" value="MoCF_biosynth"/>
    <property type="match status" value="1"/>
</dbReference>
<comment type="caution">
    <text evidence="13">The sequence shown here is derived from an EMBL/GenBank/DDBJ whole genome shotgun (WGS) entry which is preliminary data.</text>
</comment>
<evidence type="ECO:0000256" key="10">
    <source>
        <dbReference type="ARBA" id="ARBA00047317"/>
    </source>
</evidence>
<comment type="function">
    <text evidence="2 11">Catalyzes the insertion of molybdate into adenylated molybdopterin with the concomitant release of AMP.</text>
</comment>
<dbReference type="EC" id="2.10.1.1" evidence="11"/>
<comment type="similarity">
    <text evidence="4 11">Belongs to the MoeA family.</text>
</comment>
<comment type="catalytic activity">
    <reaction evidence="10">
        <text>adenylyl-molybdopterin + molybdate = Mo-molybdopterin + AMP + H(+)</text>
        <dbReference type="Rhea" id="RHEA:35047"/>
        <dbReference type="ChEBI" id="CHEBI:15378"/>
        <dbReference type="ChEBI" id="CHEBI:36264"/>
        <dbReference type="ChEBI" id="CHEBI:62727"/>
        <dbReference type="ChEBI" id="CHEBI:71302"/>
        <dbReference type="ChEBI" id="CHEBI:456215"/>
        <dbReference type="EC" id="2.10.1.1"/>
    </reaction>
</comment>
<dbReference type="CDD" id="cd00887">
    <property type="entry name" value="MoeA"/>
    <property type="match status" value="1"/>
</dbReference>
<evidence type="ECO:0000256" key="11">
    <source>
        <dbReference type="RuleBase" id="RU365090"/>
    </source>
</evidence>
<dbReference type="FunFam" id="3.40.980.10:FF:000004">
    <property type="entry name" value="Molybdopterin molybdenumtransferase"/>
    <property type="match status" value="1"/>
</dbReference>
<dbReference type="Gene3D" id="3.40.980.10">
    <property type="entry name" value="MoaB/Mog-like domain"/>
    <property type="match status" value="1"/>
</dbReference>
<evidence type="ECO:0000256" key="1">
    <source>
        <dbReference type="ARBA" id="ARBA00001946"/>
    </source>
</evidence>
<dbReference type="SMART" id="SM00852">
    <property type="entry name" value="MoCF_biosynth"/>
    <property type="match status" value="1"/>
</dbReference>
<dbReference type="PANTHER" id="PTHR10192">
    <property type="entry name" value="MOLYBDOPTERIN BIOSYNTHESIS PROTEIN"/>
    <property type="match status" value="1"/>
</dbReference>
<dbReference type="Pfam" id="PF03453">
    <property type="entry name" value="MoeA_N"/>
    <property type="match status" value="1"/>
</dbReference>
<dbReference type="InterPro" id="IPR005111">
    <property type="entry name" value="MoeA_C_domain_IV"/>
</dbReference>
<evidence type="ECO:0000256" key="4">
    <source>
        <dbReference type="ARBA" id="ARBA00010763"/>
    </source>
</evidence>
<keyword evidence="6 11" id="KW-0808">Transferase</keyword>
<keyword evidence="8 11" id="KW-0460">Magnesium</keyword>
<accession>A0A5E8H7I6</accession>
<dbReference type="UniPathway" id="UPA00344"/>
<name>A0A5E8H7I6_ROSAD</name>
<dbReference type="InterPro" id="IPR005110">
    <property type="entry name" value="MoeA_linker/N"/>
</dbReference>
<dbReference type="RefSeq" id="WP_008196418.1">
    <property type="nucleotide sequence ID" value="NZ_CM011002.1"/>
</dbReference>
<evidence type="ECO:0000256" key="9">
    <source>
        <dbReference type="ARBA" id="ARBA00023150"/>
    </source>
</evidence>
<dbReference type="SUPFAM" id="SSF63882">
    <property type="entry name" value="MoeA N-terminal region -like"/>
    <property type="match status" value="1"/>
</dbReference>
<dbReference type="NCBIfam" id="NF045515">
    <property type="entry name" value="Glp_gephyrin"/>
    <property type="match status" value="1"/>
</dbReference>
<dbReference type="InterPro" id="IPR038987">
    <property type="entry name" value="MoeA-like"/>
</dbReference>
<evidence type="ECO:0000259" key="12">
    <source>
        <dbReference type="SMART" id="SM00852"/>
    </source>
</evidence>
<keyword evidence="5 11" id="KW-0500">Molybdenum</keyword>
<keyword evidence="9 11" id="KW-0501">Molybdenum cofactor biosynthesis</keyword>
<dbReference type="InterPro" id="IPR001453">
    <property type="entry name" value="MoaB/Mog_dom"/>
</dbReference>
<dbReference type="NCBIfam" id="TIGR00177">
    <property type="entry name" value="molyb_syn"/>
    <property type="match status" value="1"/>
</dbReference>
<dbReference type="Gene3D" id="3.90.105.10">
    <property type="entry name" value="Molybdopterin biosynthesis moea protein, domain 2"/>
    <property type="match status" value="1"/>
</dbReference>
<gene>
    <name evidence="13" type="ORF">SADFL11_4656</name>
</gene>
<reference evidence="13 14" key="1">
    <citation type="submission" date="2008-01" db="EMBL/GenBank/DDBJ databases">
        <authorList>
            <person name="Wagner-Dobler I."/>
            <person name="Ferriera S."/>
            <person name="Johnson J."/>
            <person name="Kravitz S."/>
            <person name="Beeson K."/>
            <person name="Sutton G."/>
            <person name="Rogers Y.-H."/>
            <person name="Friedman R."/>
            <person name="Frazier M."/>
            <person name="Venter J.C."/>
        </authorList>
    </citation>
    <scope>NUCLEOTIDE SEQUENCE [LARGE SCALE GENOMIC DNA]</scope>
    <source>
        <strain evidence="14">DSM 17067 / NCIMB 14079 / DFL-11</strain>
    </source>
</reference>
<evidence type="ECO:0000256" key="3">
    <source>
        <dbReference type="ARBA" id="ARBA00005046"/>
    </source>
</evidence>
<dbReference type="Gene3D" id="2.40.340.10">
    <property type="entry name" value="MoeA, C-terminal, domain IV"/>
    <property type="match status" value="1"/>
</dbReference>